<feature type="domain" description="Secretion system C-terminal sorting" evidence="11">
    <location>
        <begin position="951"/>
        <end position="1025"/>
    </location>
</feature>
<sequence length="1027" mass="114646">MTRFSRFSQKAILLLFGAFFASTLSFSQTFELKPLEDYSGIGGKQLGHDHDEKCGHGIIEKMMEKDLGYFGTRDFLENWMEAEIEKRRSQPQILSRTQNEVRKIPVVVHVIHRGEEIGQGTNIPLSQIEAQIRILNEDFRRQNSDTLLTPEMFQPVAADSHIEFVLAKRDANGIPTNGIVRTQGPKNSYSPDDAILIGQTSQWDPEIYMNVWVVPLDQPFIGYASFPISDLPGLNFSPTSATADGVTIDYRFFGSGGSAISASRGRTATHEVGHFLGLRHIWGDGGCDVDDFVEDTPRQDNSNNSCTEGVSRFSCGSDDMIQNYMDYTPDACMNLFTLGQVERFNVILENSPRRVNLVNNFATEEPDLADFDLSLTRLISPGDFACNATVMPAIEVTNAGNETLTSAEIELRRNNAVLESKSFSFELETGQSQILEFQNFELLESQNEVEFRLISINNREDQNPDNNRLNSNPQLQEEVNLPVSITGNDLPDSWINENPDGGFGWEPITQTVSGESQDLFYIRHFEYEAQGELDFLISPVIDLTKYPNAQLVFEMAHSTYDQAGFQDALFVSISDDCGNTFDLPTARYQKSGQSLSTVSPSLEEFFPTNNSQFRTELVNLSDFASLGKVRISIITQNSYGNNIFLKNIRILDREEFNYELTLDELIVPSPISDGRYTSESLRVTNTGNLPITSLVLSKITNNGSEASFLATGGSVNPGETFTLNGTNTTREGKNRIDYRIILPNFDQNPGSESSLTRYIIENEEEVAVPWRQNFNPSASLGPWTSLNPESDSRAWEVISLSGSSSPNNALELRQMESDESYWLGSPIFDLSNEIQASLFFDIAAGQVSPETRLRLLASQDAGDNYEEIYRLNGAKISTVNAGAANPNNPEDFNRNYINLTDFTGDQFSEVRVAFVIDQGDVDNDPIYVDNLELFLSADPDPVIPGDGMALIYPNPATDYFNVAFNLPSYQEVNIQIISSTGAIVHEVNYPATLNQTYTFSRDIFKPGLYIVKITSLTLTETQRVILR</sequence>
<evidence type="ECO:0000256" key="2">
    <source>
        <dbReference type="ARBA" id="ARBA00022670"/>
    </source>
</evidence>
<dbReference type="EMBL" id="FOPC01000014">
    <property type="protein sequence ID" value="SFH05441.1"/>
    <property type="molecule type" value="Genomic_DNA"/>
</dbReference>
<evidence type="ECO:0000256" key="1">
    <source>
        <dbReference type="ARBA" id="ARBA00008721"/>
    </source>
</evidence>
<dbReference type="PANTHER" id="PTHR47466:SF1">
    <property type="entry name" value="METALLOPROTEASE MEP1 (AFU_ORTHOLOGUE AFUA_1G07730)-RELATED"/>
    <property type="match status" value="1"/>
</dbReference>
<dbReference type="AlphaFoldDB" id="A0A1I2X0H7"/>
<keyword evidence="13" id="KW-1185">Reference proteome</keyword>
<dbReference type="CDD" id="cd04275">
    <property type="entry name" value="ZnMc_pappalysin_like"/>
    <property type="match status" value="1"/>
</dbReference>
<keyword evidence="6" id="KW-0862">Zinc</keyword>
<name>A0A1I2X0H7_9BACT</name>
<keyword evidence="8" id="KW-1015">Disulfide bond</keyword>
<dbReference type="Gene3D" id="2.60.40.10">
    <property type="entry name" value="Immunoglobulins"/>
    <property type="match status" value="1"/>
</dbReference>
<organism evidence="12 13">
    <name type="scientific">Algoriphagus hitonicola</name>
    <dbReference type="NCBI Taxonomy" id="435880"/>
    <lineage>
        <taxon>Bacteria</taxon>
        <taxon>Pseudomonadati</taxon>
        <taxon>Bacteroidota</taxon>
        <taxon>Cytophagia</taxon>
        <taxon>Cytophagales</taxon>
        <taxon>Cyclobacteriaceae</taxon>
        <taxon>Algoriphagus</taxon>
    </lineage>
</organism>
<gene>
    <name evidence="12" type="ORF">SAMN04487988_11495</name>
</gene>
<dbReference type="Proteomes" id="UP000199642">
    <property type="component" value="Unassembled WGS sequence"/>
</dbReference>
<protein>
    <submittedName>
        <fullName evidence="12">Por secretion system C-terminal sorting domain-containing protein</fullName>
    </submittedName>
</protein>
<dbReference type="InterPro" id="IPR013783">
    <property type="entry name" value="Ig-like_fold"/>
</dbReference>
<dbReference type="GO" id="GO:0008237">
    <property type="term" value="F:metallopeptidase activity"/>
    <property type="evidence" value="ECO:0007669"/>
    <property type="project" value="UniProtKB-KW"/>
</dbReference>
<comment type="similarity">
    <text evidence="1">Belongs to the peptidase M43B family.</text>
</comment>
<evidence type="ECO:0000313" key="12">
    <source>
        <dbReference type="EMBL" id="SFH05441.1"/>
    </source>
</evidence>
<reference evidence="13" key="1">
    <citation type="submission" date="2016-10" db="EMBL/GenBank/DDBJ databases">
        <authorList>
            <person name="Varghese N."/>
            <person name="Submissions S."/>
        </authorList>
    </citation>
    <scope>NUCLEOTIDE SEQUENCE [LARGE SCALE GENOMIC DNA]</scope>
    <source>
        <strain evidence="13">DSM 19315</strain>
    </source>
</reference>
<feature type="domain" description="Peptidase M43 pregnancy-associated plasma-A" evidence="10">
    <location>
        <begin position="201"/>
        <end position="348"/>
    </location>
</feature>
<proteinExistence type="inferred from homology"/>
<dbReference type="Gene3D" id="3.40.390.10">
    <property type="entry name" value="Collagenase (Catalytic Domain)"/>
    <property type="match status" value="1"/>
</dbReference>
<dbReference type="GO" id="GO:0046872">
    <property type="term" value="F:metal ion binding"/>
    <property type="evidence" value="ECO:0007669"/>
    <property type="project" value="UniProtKB-KW"/>
</dbReference>
<evidence type="ECO:0000259" key="10">
    <source>
        <dbReference type="Pfam" id="PF05572"/>
    </source>
</evidence>
<evidence type="ECO:0000313" key="13">
    <source>
        <dbReference type="Proteomes" id="UP000199642"/>
    </source>
</evidence>
<dbReference type="NCBIfam" id="TIGR04183">
    <property type="entry name" value="Por_Secre_tail"/>
    <property type="match status" value="1"/>
</dbReference>
<keyword evidence="7" id="KW-0482">Metalloprotease</keyword>
<dbReference type="STRING" id="435880.SAMN04487988_11495"/>
<evidence type="ECO:0000256" key="6">
    <source>
        <dbReference type="ARBA" id="ARBA00022833"/>
    </source>
</evidence>
<feature type="chain" id="PRO_5011664358" evidence="9">
    <location>
        <begin position="28"/>
        <end position="1027"/>
    </location>
</feature>
<evidence type="ECO:0000256" key="3">
    <source>
        <dbReference type="ARBA" id="ARBA00022723"/>
    </source>
</evidence>
<evidence type="ECO:0000259" key="11">
    <source>
        <dbReference type="Pfam" id="PF18962"/>
    </source>
</evidence>
<dbReference type="InterPro" id="IPR008754">
    <property type="entry name" value="Peptidase_M43"/>
</dbReference>
<dbReference type="SUPFAM" id="SSF55486">
    <property type="entry name" value="Metalloproteases ('zincins'), catalytic domain"/>
    <property type="match status" value="1"/>
</dbReference>
<accession>A0A1I2X0H7</accession>
<dbReference type="GO" id="GO:0006508">
    <property type="term" value="P:proteolysis"/>
    <property type="evidence" value="ECO:0007669"/>
    <property type="project" value="UniProtKB-KW"/>
</dbReference>
<evidence type="ECO:0000256" key="7">
    <source>
        <dbReference type="ARBA" id="ARBA00023049"/>
    </source>
</evidence>
<evidence type="ECO:0000256" key="5">
    <source>
        <dbReference type="ARBA" id="ARBA00022801"/>
    </source>
</evidence>
<feature type="signal peptide" evidence="9">
    <location>
        <begin position="1"/>
        <end position="27"/>
    </location>
</feature>
<dbReference type="Pfam" id="PF18962">
    <property type="entry name" value="Por_Secre_tail"/>
    <property type="match status" value="1"/>
</dbReference>
<dbReference type="PANTHER" id="PTHR47466">
    <property type="match status" value="1"/>
</dbReference>
<evidence type="ECO:0000256" key="9">
    <source>
        <dbReference type="SAM" id="SignalP"/>
    </source>
</evidence>
<evidence type="ECO:0000256" key="8">
    <source>
        <dbReference type="ARBA" id="ARBA00023157"/>
    </source>
</evidence>
<keyword evidence="2" id="KW-0645">Protease</keyword>
<dbReference type="InterPro" id="IPR026444">
    <property type="entry name" value="Secre_tail"/>
</dbReference>
<dbReference type="Pfam" id="PF05572">
    <property type="entry name" value="Peptidase_M43"/>
    <property type="match status" value="1"/>
</dbReference>
<keyword evidence="4 9" id="KW-0732">Signal</keyword>
<keyword evidence="3" id="KW-0479">Metal-binding</keyword>
<keyword evidence="5" id="KW-0378">Hydrolase</keyword>
<dbReference type="RefSeq" id="WP_245753068.1">
    <property type="nucleotide sequence ID" value="NZ_FOPC01000014.1"/>
</dbReference>
<evidence type="ECO:0000256" key="4">
    <source>
        <dbReference type="ARBA" id="ARBA00022729"/>
    </source>
</evidence>
<dbReference type="InterPro" id="IPR024079">
    <property type="entry name" value="MetalloPept_cat_dom_sf"/>
</dbReference>